<dbReference type="EMBL" id="CM007893">
    <property type="protein sequence ID" value="OTG27834.1"/>
    <property type="molecule type" value="Genomic_DNA"/>
</dbReference>
<dbReference type="Proteomes" id="UP000215914">
    <property type="component" value="Chromosome 4"/>
</dbReference>
<dbReference type="EC" id="3.6.4.12" evidence="1"/>
<keyword evidence="1" id="KW-0067">ATP-binding</keyword>
<reference evidence="1" key="3">
    <citation type="submission" date="2020-06" db="EMBL/GenBank/DDBJ databases">
        <title>Helianthus annuus Genome sequencing and assembly Release 2.</title>
        <authorList>
            <person name="Gouzy J."/>
            <person name="Langlade N."/>
            <person name="Munos S."/>
        </authorList>
    </citation>
    <scope>NUCLEOTIDE SEQUENCE</scope>
    <source>
        <tissue evidence="1">Leaves</tissue>
    </source>
</reference>
<reference evidence="2" key="2">
    <citation type="submission" date="2017-02" db="EMBL/GenBank/DDBJ databases">
        <title>Sunflower complete genome.</title>
        <authorList>
            <person name="Langlade N."/>
            <person name="Munos S."/>
        </authorList>
    </citation>
    <scope>NUCLEOTIDE SEQUENCE [LARGE SCALE GENOMIC DNA]</scope>
    <source>
        <tissue evidence="2">Leaves</tissue>
    </source>
</reference>
<keyword evidence="1" id="KW-0347">Helicase</keyword>
<protein>
    <submittedName>
        <fullName evidence="1">DNA helicase</fullName>
        <ecNumber evidence="1">3.6.4.12</ecNumber>
    </submittedName>
</protein>
<keyword evidence="1" id="KW-0547">Nucleotide-binding</keyword>
<dbReference type="GO" id="GO:0016787">
    <property type="term" value="F:hydrolase activity"/>
    <property type="evidence" value="ECO:0007669"/>
    <property type="project" value="UniProtKB-KW"/>
</dbReference>
<reference evidence="1 3" key="1">
    <citation type="journal article" date="2017" name="Nature">
        <title>The sunflower genome provides insights into oil metabolism, flowering and Asterid evolution.</title>
        <authorList>
            <person name="Badouin H."/>
            <person name="Gouzy J."/>
            <person name="Grassa C.J."/>
            <person name="Murat F."/>
            <person name="Staton S.E."/>
            <person name="Cottret L."/>
            <person name="Lelandais-Briere C."/>
            <person name="Owens G.L."/>
            <person name="Carrere S."/>
            <person name="Mayjonade B."/>
            <person name="Legrand L."/>
            <person name="Gill N."/>
            <person name="Kane N.C."/>
            <person name="Bowers J.E."/>
            <person name="Hubner S."/>
            <person name="Bellec A."/>
            <person name="Berard A."/>
            <person name="Berges H."/>
            <person name="Blanchet N."/>
            <person name="Boniface M.C."/>
            <person name="Brunel D."/>
            <person name="Catrice O."/>
            <person name="Chaidir N."/>
            <person name="Claudel C."/>
            <person name="Donnadieu C."/>
            <person name="Faraut T."/>
            <person name="Fievet G."/>
            <person name="Helmstetter N."/>
            <person name="King M."/>
            <person name="Knapp S.J."/>
            <person name="Lai Z."/>
            <person name="Le Paslier M.C."/>
            <person name="Lippi Y."/>
            <person name="Lorenzon L."/>
            <person name="Mandel J.R."/>
            <person name="Marage G."/>
            <person name="Marchand G."/>
            <person name="Marquand E."/>
            <person name="Bret-Mestries E."/>
            <person name="Morien E."/>
            <person name="Nambeesan S."/>
            <person name="Nguyen T."/>
            <person name="Pegot-Espagnet P."/>
            <person name="Pouilly N."/>
            <person name="Raftis F."/>
            <person name="Sallet E."/>
            <person name="Schiex T."/>
            <person name="Thomas J."/>
            <person name="Vandecasteele C."/>
            <person name="Vares D."/>
            <person name="Vear F."/>
            <person name="Vautrin S."/>
            <person name="Crespi M."/>
            <person name="Mangin B."/>
            <person name="Burke J.M."/>
            <person name="Salse J."/>
            <person name="Munos S."/>
            <person name="Vincourt P."/>
            <person name="Rieseberg L.H."/>
            <person name="Langlade N.B."/>
        </authorList>
    </citation>
    <scope>NUCLEOTIDE SEQUENCE [LARGE SCALE GENOMIC DNA]</scope>
    <source>
        <strain evidence="3">cv. SF193</strain>
        <tissue evidence="1">Leaves</tissue>
    </source>
</reference>
<accession>A0A251UXI9</accession>
<organism evidence="2 3">
    <name type="scientific">Helianthus annuus</name>
    <name type="common">Common sunflower</name>
    <dbReference type="NCBI Taxonomy" id="4232"/>
    <lineage>
        <taxon>Eukaryota</taxon>
        <taxon>Viridiplantae</taxon>
        <taxon>Streptophyta</taxon>
        <taxon>Embryophyta</taxon>
        <taxon>Tracheophyta</taxon>
        <taxon>Spermatophyta</taxon>
        <taxon>Magnoliopsida</taxon>
        <taxon>eudicotyledons</taxon>
        <taxon>Gunneridae</taxon>
        <taxon>Pentapetalae</taxon>
        <taxon>asterids</taxon>
        <taxon>campanulids</taxon>
        <taxon>Asterales</taxon>
        <taxon>Asteraceae</taxon>
        <taxon>Asteroideae</taxon>
        <taxon>Heliantheae alliance</taxon>
        <taxon>Heliantheae</taxon>
        <taxon>Helianthus</taxon>
    </lineage>
</organism>
<dbReference type="AlphaFoldDB" id="A0A251UXI9"/>
<name>A0A251UXI9_HELAN</name>
<evidence type="ECO:0000313" key="3">
    <source>
        <dbReference type="Proteomes" id="UP000215914"/>
    </source>
</evidence>
<keyword evidence="3" id="KW-1185">Reference proteome</keyword>
<dbReference type="GO" id="GO:0003678">
    <property type="term" value="F:DNA helicase activity"/>
    <property type="evidence" value="ECO:0007669"/>
    <property type="project" value="UniProtKB-EC"/>
</dbReference>
<evidence type="ECO:0000313" key="1">
    <source>
        <dbReference type="EMBL" id="KAF5809103.1"/>
    </source>
</evidence>
<dbReference type="EMBL" id="MNCJ02000319">
    <property type="protein sequence ID" value="KAF5809103.1"/>
    <property type="molecule type" value="Genomic_DNA"/>
</dbReference>
<keyword evidence="1" id="KW-0378">Hydrolase</keyword>
<sequence length="92" mass="10374">MTRSFIMSNWLNSKCSCMLRCKRADIVGSQFWSTLCKRHYRELVASNLAASYCKMGCWFCGWASRIILAPDGDAPGQALAEELSCRLGKERS</sequence>
<proteinExistence type="predicted"/>
<evidence type="ECO:0000313" key="2">
    <source>
        <dbReference type="EMBL" id="OTG27834.1"/>
    </source>
</evidence>
<gene>
    <name evidence="2" type="ORF">HannXRQ_Chr04g0104351</name>
    <name evidence="1" type="ORF">HanXRQr2_Chr04g0153201</name>
</gene>
<dbReference type="InParanoid" id="A0A251UXI9"/>
<dbReference type="Gramene" id="mRNA:HanXRQr2_Chr04g0153201">
    <property type="protein sequence ID" value="mRNA:HanXRQr2_Chr04g0153201"/>
    <property type="gene ID" value="HanXRQr2_Chr04g0153201"/>
</dbReference>